<evidence type="ECO:0008006" key="7">
    <source>
        <dbReference type="Google" id="ProtNLM"/>
    </source>
</evidence>
<dbReference type="PANTHER" id="PTHR34298:SF2">
    <property type="entry name" value="SEGREGATION AND CONDENSATION PROTEIN B"/>
    <property type="match status" value="1"/>
</dbReference>
<dbReference type="InterPro" id="IPR036390">
    <property type="entry name" value="WH_DNA-bd_sf"/>
</dbReference>
<comment type="caution">
    <text evidence="6">The sequence shown here is derived from an EMBL/GenBank/DDBJ whole genome shotgun (WGS) entry which is preliminary data.</text>
</comment>
<evidence type="ECO:0000256" key="5">
    <source>
        <dbReference type="SAM" id="MobiDB-lite"/>
    </source>
</evidence>
<dbReference type="InterPro" id="IPR005234">
    <property type="entry name" value="ScpB_csome_segregation"/>
</dbReference>
<accession>A0A0F9QNU8</accession>
<dbReference type="NCBIfam" id="TIGR00281">
    <property type="entry name" value="SMC-Scp complex subunit ScpB"/>
    <property type="match status" value="1"/>
</dbReference>
<feature type="compositionally biased region" description="Acidic residues" evidence="5">
    <location>
        <begin position="279"/>
        <end position="293"/>
    </location>
</feature>
<proteinExistence type="predicted"/>
<sequence length="302" mass="34437">MNDLNENLDNENLENLEEDSDNVIIEKEIDEKGNKTKIIDPEETLEGDINDIENKANEIVSTEISNDQLTIGIKEEDSRDETEESEKTEEERPNDQIRDFHRNQIEAALYASGKPLTIEILSTKLEIGRKEVEELINELAFDYLDRSTALVIAQIGDRYQMQIKLEYTEKVSKFAEGGAIAEKYLRTLTIIALKQPILKSLVIKLRGSGAYEHVKYLIDNGLIDAVKKGRSQELTTTEKYAEMFGLPKNREDMKRMMVAQLGLEEEPSEENLAVTNEDLISEEPNDAEEISETDEPKNLLKE</sequence>
<protein>
    <recommendedName>
        <fullName evidence="7">SMC-Scp complex subunit ScpB</fullName>
    </recommendedName>
</protein>
<dbReference type="PANTHER" id="PTHR34298">
    <property type="entry name" value="SEGREGATION AND CONDENSATION PROTEIN B"/>
    <property type="match status" value="1"/>
</dbReference>
<keyword evidence="1" id="KW-0963">Cytoplasm</keyword>
<reference evidence="6" key="1">
    <citation type="journal article" date="2015" name="Nature">
        <title>Complex archaea that bridge the gap between prokaryotes and eukaryotes.</title>
        <authorList>
            <person name="Spang A."/>
            <person name="Saw J.H."/>
            <person name="Jorgensen S.L."/>
            <person name="Zaremba-Niedzwiedzka K."/>
            <person name="Martijn J."/>
            <person name="Lind A.E."/>
            <person name="van Eijk R."/>
            <person name="Schleper C."/>
            <person name="Guy L."/>
            <person name="Ettema T.J."/>
        </authorList>
    </citation>
    <scope>NUCLEOTIDE SEQUENCE</scope>
</reference>
<evidence type="ECO:0000256" key="3">
    <source>
        <dbReference type="ARBA" id="ARBA00022829"/>
    </source>
</evidence>
<dbReference type="GO" id="GO:0051301">
    <property type="term" value="P:cell division"/>
    <property type="evidence" value="ECO:0007669"/>
    <property type="project" value="UniProtKB-KW"/>
</dbReference>
<evidence type="ECO:0000256" key="1">
    <source>
        <dbReference type="ARBA" id="ARBA00022490"/>
    </source>
</evidence>
<dbReference type="Gene3D" id="1.10.10.10">
    <property type="entry name" value="Winged helix-like DNA-binding domain superfamily/Winged helix DNA-binding domain"/>
    <property type="match status" value="2"/>
</dbReference>
<evidence type="ECO:0000256" key="4">
    <source>
        <dbReference type="ARBA" id="ARBA00023306"/>
    </source>
</evidence>
<name>A0A0F9QNU8_9ZZZZ</name>
<gene>
    <name evidence="6" type="ORF">LCGC14_0750640</name>
</gene>
<evidence type="ECO:0000256" key="2">
    <source>
        <dbReference type="ARBA" id="ARBA00022618"/>
    </source>
</evidence>
<keyword evidence="2" id="KW-0132">Cell division</keyword>
<feature type="region of interest" description="Disordered" evidence="5">
    <location>
        <begin position="1"/>
        <end position="21"/>
    </location>
</feature>
<dbReference type="EMBL" id="LAZR01001808">
    <property type="protein sequence ID" value="KKN38712.1"/>
    <property type="molecule type" value="Genomic_DNA"/>
</dbReference>
<feature type="compositionally biased region" description="Acidic residues" evidence="5">
    <location>
        <begin position="78"/>
        <end position="88"/>
    </location>
</feature>
<dbReference type="SUPFAM" id="SSF46785">
    <property type="entry name" value="Winged helix' DNA-binding domain"/>
    <property type="match status" value="2"/>
</dbReference>
<dbReference type="InterPro" id="IPR036388">
    <property type="entry name" value="WH-like_DNA-bd_sf"/>
</dbReference>
<evidence type="ECO:0000313" key="6">
    <source>
        <dbReference type="EMBL" id="KKN38712.1"/>
    </source>
</evidence>
<feature type="region of interest" description="Disordered" evidence="5">
    <location>
        <begin position="265"/>
        <end position="302"/>
    </location>
</feature>
<feature type="region of interest" description="Disordered" evidence="5">
    <location>
        <begin position="67"/>
        <end position="95"/>
    </location>
</feature>
<dbReference type="AlphaFoldDB" id="A0A0F9QNU8"/>
<keyword evidence="4" id="KW-0131">Cell cycle</keyword>
<dbReference type="GO" id="GO:0051304">
    <property type="term" value="P:chromosome separation"/>
    <property type="evidence" value="ECO:0007669"/>
    <property type="project" value="InterPro"/>
</dbReference>
<keyword evidence="3" id="KW-0159">Chromosome partition</keyword>
<organism evidence="6">
    <name type="scientific">marine sediment metagenome</name>
    <dbReference type="NCBI Taxonomy" id="412755"/>
    <lineage>
        <taxon>unclassified sequences</taxon>
        <taxon>metagenomes</taxon>
        <taxon>ecological metagenomes</taxon>
    </lineage>
</organism>
<dbReference type="Pfam" id="PF04079">
    <property type="entry name" value="SMC_ScpB"/>
    <property type="match status" value="1"/>
</dbReference>